<reference evidence="14" key="2">
    <citation type="submission" date="2018-04" db="EMBL/GenBank/DDBJ databases">
        <title>Complete genome sequence of Sulfodiicoccus acidiphilus strain HS-1.</title>
        <authorList>
            <person name="Sakai H.D."/>
            <person name="Kurosawa N."/>
        </authorList>
    </citation>
    <scope>NUCLEOTIDE SEQUENCE [LARGE SCALE GENOMIC DNA]</scope>
    <source>
        <strain evidence="14">HS-1</strain>
    </source>
</reference>
<dbReference type="KEGG" id="sacd:HS1genome_0971"/>
<keyword evidence="5 11" id="KW-0460">Magnesium</keyword>
<comment type="function">
    <text evidence="11">Catalyzes the formation of CDP-2,3-bis-(O-geranylgeranyl)-sn-glycerol (CDP-archaeol) from 2,3-bis-(O-geranylgeranyl)-sn-glycerol 1-phosphate (DGGGP) and CTP. This reaction is the third ether-bond-formation step in the biosynthesis of archaeal membrane lipids.</text>
</comment>
<dbReference type="GeneID" id="38666474"/>
<keyword evidence="8 11" id="KW-0472">Membrane</keyword>
<evidence type="ECO:0000256" key="7">
    <source>
        <dbReference type="ARBA" id="ARBA00023098"/>
    </source>
</evidence>
<keyword evidence="2 11" id="KW-0444">Lipid biosynthesis</keyword>
<dbReference type="PANTHER" id="PTHR39650:SF1">
    <property type="entry name" value="CDP-ARCHAEOL SYNTHASE"/>
    <property type="match status" value="1"/>
</dbReference>
<evidence type="ECO:0000256" key="11">
    <source>
        <dbReference type="HAMAP-Rule" id="MF_01117"/>
    </source>
</evidence>
<dbReference type="Pfam" id="PF01864">
    <property type="entry name" value="CarS-like"/>
    <property type="match status" value="1"/>
</dbReference>
<gene>
    <name evidence="11" type="primary">carS</name>
    <name evidence="13" type="ORF">GCM10007116_09040</name>
    <name evidence="12" type="ORF">HS1genome_0971</name>
</gene>
<keyword evidence="1 11" id="KW-1003">Cell membrane</keyword>
<protein>
    <recommendedName>
        <fullName evidence="11">CDP-archaeol synthase</fullName>
        <ecNumber evidence="11">2.7.7.67</ecNumber>
    </recommendedName>
    <alternativeName>
        <fullName evidence="11">CDP-2,3-bis-(O-geranylgeranyl)-sn-glycerol synthase</fullName>
    </alternativeName>
</protein>
<comment type="pathway">
    <text evidence="11">Membrane lipid metabolism; glycerophospholipid metabolism.</text>
</comment>
<evidence type="ECO:0000256" key="5">
    <source>
        <dbReference type="ARBA" id="ARBA00022842"/>
    </source>
</evidence>
<evidence type="ECO:0000256" key="2">
    <source>
        <dbReference type="ARBA" id="ARBA00022516"/>
    </source>
</evidence>
<evidence type="ECO:0000256" key="4">
    <source>
        <dbReference type="ARBA" id="ARBA00022692"/>
    </source>
</evidence>
<dbReference type="Proteomes" id="UP000616143">
    <property type="component" value="Unassembled WGS sequence"/>
</dbReference>
<proteinExistence type="inferred from homology"/>
<reference evidence="13" key="4">
    <citation type="submission" date="2020-09" db="EMBL/GenBank/DDBJ databases">
        <authorList>
            <person name="Sun Q."/>
            <person name="Ohkuma M."/>
        </authorList>
    </citation>
    <scope>NUCLEOTIDE SEQUENCE</scope>
    <source>
        <strain evidence="13">JCM 31740</strain>
    </source>
</reference>
<dbReference type="AlphaFoldDB" id="A0A348B330"/>
<dbReference type="InterPro" id="IPR032690">
    <property type="entry name" value="CarS"/>
</dbReference>
<evidence type="ECO:0000313" key="14">
    <source>
        <dbReference type="Proteomes" id="UP000276741"/>
    </source>
</evidence>
<feature type="transmembrane region" description="Helical" evidence="11">
    <location>
        <begin position="6"/>
        <end position="26"/>
    </location>
</feature>
<comment type="catalytic activity">
    <reaction evidence="11">
        <text>2,3-bis-O-(geranylgeranyl)-sn-glycerol 1-phosphate + CTP + H(+) = CDP-2,3-bis-O-(geranylgeranyl)-sn-glycerol + diphosphate</text>
        <dbReference type="Rhea" id="RHEA:25690"/>
        <dbReference type="ChEBI" id="CHEBI:15378"/>
        <dbReference type="ChEBI" id="CHEBI:33019"/>
        <dbReference type="ChEBI" id="CHEBI:37563"/>
        <dbReference type="ChEBI" id="CHEBI:58837"/>
        <dbReference type="ChEBI" id="CHEBI:58838"/>
        <dbReference type="EC" id="2.7.7.67"/>
    </reaction>
</comment>
<feature type="transmembrane region" description="Helical" evidence="11">
    <location>
        <begin position="77"/>
        <end position="97"/>
    </location>
</feature>
<dbReference type="Proteomes" id="UP000276741">
    <property type="component" value="Chromosome"/>
</dbReference>
<evidence type="ECO:0000256" key="6">
    <source>
        <dbReference type="ARBA" id="ARBA00022989"/>
    </source>
</evidence>
<evidence type="ECO:0000256" key="9">
    <source>
        <dbReference type="ARBA" id="ARBA00023209"/>
    </source>
</evidence>
<keyword evidence="4 11" id="KW-0812">Transmembrane</keyword>
<dbReference type="EMBL" id="BMQS01000007">
    <property type="protein sequence ID" value="GGT93524.1"/>
    <property type="molecule type" value="Genomic_DNA"/>
</dbReference>
<organism evidence="12 14">
    <name type="scientific">Sulfodiicoccus acidiphilus</name>
    <dbReference type="NCBI Taxonomy" id="1670455"/>
    <lineage>
        <taxon>Archaea</taxon>
        <taxon>Thermoproteota</taxon>
        <taxon>Thermoprotei</taxon>
        <taxon>Sulfolobales</taxon>
        <taxon>Sulfolobaceae</taxon>
        <taxon>Sulfodiicoccus</taxon>
    </lineage>
</organism>
<keyword evidence="9 11" id="KW-0594">Phospholipid biosynthesis</keyword>
<dbReference type="OrthoDB" id="45383at2157"/>
<dbReference type="NCBIfam" id="NF003114">
    <property type="entry name" value="PRK04032.1"/>
    <property type="match status" value="1"/>
</dbReference>
<keyword evidence="7 11" id="KW-0443">Lipid metabolism</keyword>
<dbReference type="UniPathway" id="UPA00940"/>
<evidence type="ECO:0000313" key="13">
    <source>
        <dbReference type="EMBL" id="GGT93524.1"/>
    </source>
</evidence>
<dbReference type="GO" id="GO:0046474">
    <property type="term" value="P:glycerophospholipid biosynthetic process"/>
    <property type="evidence" value="ECO:0007669"/>
    <property type="project" value="UniProtKB-UniRule"/>
</dbReference>
<comment type="cofactor">
    <cofactor evidence="11">
        <name>Mg(2+)</name>
        <dbReference type="ChEBI" id="CHEBI:18420"/>
    </cofactor>
</comment>
<dbReference type="EMBL" id="AP018553">
    <property type="protein sequence ID" value="BBD72582.1"/>
    <property type="molecule type" value="Genomic_DNA"/>
</dbReference>
<evidence type="ECO:0000256" key="1">
    <source>
        <dbReference type="ARBA" id="ARBA00022475"/>
    </source>
</evidence>
<keyword evidence="3 11" id="KW-0808">Transferase</keyword>
<dbReference type="GO" id="GO:0043338">
    <property type="term" value="F:CDP-2,3-bis-(O-geranylgeranyl)-sn-glycerol synthase activity"/>
    <property type="evidence" value="ECO:0007669"/>
    <property type="project" value="UniProtKB-EC"/>
</dbReference>
<evidence type="ECO:0000256" key="10">
    <source>
        <dbReference type="ARBA" id="ARBA00023264"/>
    </source>
</evidence>
<name>A0A348B330_9CREN</name>
<comment type="subcellular location">
    <subcellularLocation>
        <location evidence="11">Cell membrane</location>
        <topology evidence="11">Multi-pass membrane protein</topology>
    </subcellularLocation>
</comment>
<reference evidence="12" key="3">
    <citation type="journal article" date="2019" name="BMC Res. Notes">
        <title>Complete genome sequence of the Sulfodiicoccus acidiphilus strain HS-1T, the first crenarchaeon that lacks polB3, isolated from an acidic hot spring in Ohwaku-dani, Hakone, Japan.</title>
        <authorList>
            <person name="Sakai H.D."/>
            <person name="Kurosawa N."/>
        </authorList>
    </citation>
    <scope>NUCLEOTIDE SEQUENCE</scope>
    <source>
        <strain evidence="12">HS-1</strain>
    </source>
</reference>
<keyword evidence="14" id="KW-1185">Reference proteome</keyword>
<evidence type="ECO:0000256" key="3">
    <source>
        <dbReference type="ARBA" id="ARBA00022679"/>
    </source>
</evidence>
<dbReference type="HAMAP" id="MF_01117">
    <property type="entry name" value="CDP_archaeol_synth"/>
    <property type="match status" value="1"/>
</dbReference>
<evidence type="ECO:0000313" key="12">
    <source>
        <dbReference type="EMBL" id="BBD72582.1"/>
    </source>
</evidence>
<dbReference type="GO" id="GO:0005886">
    <property type="term" value="C:plasma membrane"/>
    <property type="evidence" value="ECO:0007669"/>
    <property type="project" value="UniProtKB-SubCell"/>
</dbReference>
<dbReference type="RefSeq" id="WP_126449859.1">
    <property type="nucleotide sequence ID" value="NZ_AP018553.1"/>
</dbReference>
<dbReference type="EC" id="2.7.7.67" evidence="11"/>
<reference evidence="13" key="1">
    <citation type="journal article" date="2014" name="Int. J. Syst. Evol. Microbiol.">
        <title>Complete genome sequence of Corynebacterium casei LMG S-19264T (=DSM 44701T), isolated from a smear-ripened cheese.</title>
        <authorList>
            <consortium name="US DOE Joint Genome Institute (JGI-PGF)"/>
            <person name="Walter F."/>
            <person name="Albersmeier A."/>
            <person name="Kalinowski J."/>
            <person name="Ruckert C."/>
        </authorList>
    </citation>
    <scope>NUCLEOTIDE SEQUENCE</scope>
    <source>
        <strain evidence="13">JCM 31740</strain>
    </source>
</reference>
<sequence>MELYTLLYAFVIYSPALAANGGATFIREGTPLDFGRSLGDGRRILGDGKTFEGLLLSLSFGLTVSIGISRFLGEPWITKGFMGALGAMVGDLVGAFFKRRMGMTRGQRALGLDQLDFVVGATAFMLATGVPLSLSEFLFVAALAFVLHLGTNAVAYRLKIKRVPW</sequence>
<comment type="similarity">
    <text evidence="11">Belongs to the CDP-archaeol synthase family.</text>
</comment>
<keyword evidence="6 11" id="KW-1133">Transmembrane helix</keyword>
<feature type="transmembrane region" description="Helical" evidence="11">
    <location>
        <begin position="109"/>
        <end position="131"/>
    </location>
</feature>
<feature type="transmembrane region" description="Helical" evidence="11">
    <location>
        <begin position="137"/>
        <end position="156"/>
    </location>
</feature>
<dbReference type="PANTHER" id="PTHR39650">
    <property type="entry name" value="CDP-ARCHAEOL SYNTHASE"/>
    <property type="match status" value="1"/>
</dbReference>
<dbReference type="InterPro" id="IPR002726">
    <property type="entry name" value="CarS_archaea"/>
</dbReference>
<evidence type="ECO:0000256" key="8">
    <source>
        <dbReference type="ARBA" id="ARBA00023136"/>
    </source>
</evidence>
<accession>A0A348B330</accession>
<keyword evidence="10 11" id="KW-1208">Phospholipid metabolism</keyword>